<dbReference type="EMBL" id="CP001874">
    <property type="protein sequence ID" value="ADG88891.1"/>
    <property type="molecule type" value="Genomic_DNA"/>
</dbReference>
<dbReference type="HOGENOM" id="CLU_1712398_0_0_11"/>
<reference evidence="1 2" key="1">
    <citation type="submission" date="2010-01" db="EMBL/GenBank/DDBJ databases">
        <title>The complete genome of Thermobispora bispora DSM 43833.</title>
        <authorList>
            <consortium name="US DOE Joint Genome Institute (JGI-PGF)"/>
            <person name="Lucas S."/>
            <person name="Copeland A."/>
            <person name="Lapidus A."/>
            <person name="Glavina del Rio T."/>
            <person name="Dalin E."/>
            <person name="Tice H."/>
            <person name="Bruce D."/>
            <person name="Goodwin L."/>
            <person name="Pitluck S."/>
            <person name="Kyrpides N."/>
            <person name="Mavromatis K."/>
            <person name="Ivanova N."/>
            <person name="Mikhailova N."/>
            <person name="Chertkov O."/>
            <person name="Brettin T."/>
            <person name="Detter J.C."/>
            <person name="Han C."/>
            <person name="Larimer F."/>
            <person name="Land M."/>
            <person name="Hauser L."/>
            <person name="Markowitz V."/>
            <person name="Cheng J.-F."/>
            <person name="Hugenholtz P."/>
            <person name="Woyke T."/>
            <person name="Wu D."/>
            <person name="Jando M."/>
            <person name="Schneider S."/>
            <person name="Klenk H.-P."/>
            <person name="Eisen J.A."/>
        </authorList>
    </citation>
    <scope>NUCLEOTIDE SEQUENCE [LARGE SCALE GENOMIC DNA]</scope>
    <source>
        <strain evidence="2">ATCC 19993 / DSM 43833 / CBS 139.67 / JCM 10125 / KCTC 9307 / NBRC 14880 / R51</strain>
    </source>
</reference>
<keyword evidence="2" id="KW-1185">Reference proteome</keyword>
<dbReference type="OrthoDB" id="3538321at2"/>
<protein>
    <submittedName>
        <fullName evidence="1">Uncharacterized protein</fullName>
    </submittedName>
</protein>
<dbReference type="AlphaFoldDB" id="D6Y316"/>
<evidence type="ECO:0000313" key="1">
    <source>
        <dbReference type="EMBL" id="ADG88891.1"/>
    </source>
</evidence>
<accession>D6Y316</accession>
<sequence length="153" mass="15731">MTDILVGSKIQPEDFPAAVQSFNNTTLNPVSNTSYAAGSPVVAVTFVAPTSGRVLVTVGLGARSTDGGNRVHISPEVYLGTSSSGSLVLSADVTTRGAGTPAETKDYMYLSRTTLLSGLTPGSTYYARTVHKVSGGGATNYIVARSIVVEPTS</sequence>
<dbReference type="STRING" id="469371.Tbis_2180"/>
<organism evidence="1 2">
    <name type="scientific">Thermobispora bispora (strain ATCC 19993 / DSM 43833 / CBS 139.67 / JCM 10125 / KCTC 9307 / NBRC 14880 / R51)</name>
    <dbReference type="NCBI Taxonomy" id="469371"/>
    <lineage>
        <taxon>Bacteria</taxon>
        <taxon>Bacillati</taxon>
        <taxon>Actinomycetota</taxon>
        <taxon>Actinomycetes</taxon>
        <taxon>Streptosporangiales</taxon>
        <taxon>Streptosporangiaceae</taxon>
        <taxon>Thermobispora</taxon>
    </lineage>
</organism>
<gene>
    <name evidence="1" type="ordered locus">Tbis_2180</name>
</gene>
<name>D6Y316_THEBD</name>
<proteinExistence type="predicted"/>
<dbReference type="KEGG" id="tbi:Tbis_2180"/>
<evidence type="ECO:0000313" key="2">
    <source>
        <dbReference type="Proteomes" id="UP000006640"/>
    </source>
</evidence>
<dbReference type="Proteomes" id="UP000006640">
    <property type="component" value="Chromosome"/>
</dbReference>
<dbReference type="RefSeq" id="WP_013132424.1">
    <property type="nucleotide sequence ID" value="NC_014165.1"/>
</dbReference>